<evidence type="ECO:0000313" key="8">
    <source>
        <dbReference type="Proteomes" id="UP001063228"/>
    </source>
</evidence>
<dbReference type="Pfam" id="PF03544">
    <property type="entry name" value="TonB_C"/>
    <property type="match status" value="1"/>
</dbReference>
<dbReference type="InterPro" id="IPR037682">
    <property type="entry name" value="TonB_C"/>
</dbReference>
<feature type="domain" description="TonB C-terminal" evidence="6">
    <location>
        <begin position="29"/>
        <end position="86"/>
    </location>
</feature>
<dbReference type="NCBIfam" id="TIGR01352">
    <property type="entry name" value="tonB_Cterm"/>
    <property type="match status" value="1"/>
</dbReference>
<evidence type="ECO:0000256" key="5">
    <source>
        <dbReference type="SAM" id="SignalP"/>
    </source>
</evidence>
<feature type="signal peptide" evidence="5">
    <location>
        <begin position="1"/>
        <end position="18"/>
    </location>
</feature>
<evidence type="ECO:0000313" key="7">
    <source>
        <dbReference type="EMBL" id="UXZ96136.1"/>
    </source>
</evidence>
<keyword evidence="3" id="KW-1133">Transmembrane helix</keyword>
<keyword evidence="5" id="KW-0732">Signal</keyword>
<evidence type="ECO:0000256" key="3">
    <source>
        <dbReference type="ARBA" id="ARBA00022989"/>
    </source>
</evidence>
<evidence type="ECO:0000259" key="6">
    <source>
        <dbReference type="Pfam" id="PF03544"/>
    </source>
</evidence>
<evidence type="ECO:0000256" key="2">
    <source>
        <dbReference type="ARBA" id="ARBA00022692"/>
    </source>
</evidence>
<keyword evidence="8" id="KW-1185">Reference proteome</keyword>
<reference evidence="7" key="1">
    <citation type="submission" date="2021-08" db="EMBL/GenBank/DDBJ databases">
        <title>Complete genome sequence of Pseudomonas phytophila.</title>
        <authorList>
            <person name="Weir B.S."/>
            <person name="Templeton M.D."/>
            <person name="Arshed S."/>
            <person name="Andersen M.T."/>
            <person name="Jayaraman J."/>
        </authorList>
    </citation>
    <scope>NUCLEOTIDE SEQUENCE</scope>
    <source>
        <strain evidence="7">ICMP 23753</strain>
    </source>
</reference>
<feature type="chain" id="PRO_5047037177" evidence="5">
    <location>
        <begin position="19"/>
        <end position="208"/>
    </location>
</feature>
<sequence>MRIFLILVSLSLSLTTQAATSYPKPLYLPHAEYPEEMLRNKEGGKVKVRLFINANGTVLFKDIVKASDPRLAEAVKQVAPTWRFTAWTPPVDKPDGESILLSYDFGAQTPNISSLSANVELKKLRCSQLNNELIWTRHSLPVEEAKTFRDTRNYLVNGAVISAFVAEEERQTLINDFDMAKPAIIEGCRENPRAFYADLLPIQLREVL</sequence>
<dbReference type="Gene3D" id="3.30.1150.10">
    <property type="match status" value="1"/>
</dbReference>
<keyword evidence="4" id="KW-0472">Membrane</keyword>
<comment type="subcellular location">
    <subcellularLocation>
        <location evidence="1">Membrane</location>
        <topology evidence="1">Single-pass membrane protein</topology>
    </subcellularLocation>
</comment>
<dbReference type="EMBL" id="CP081201">
    <property type="protein sequence ID" value="UXZ96136.1"/>
    <property type="molecule type" value="Genomic_DNA"/>
</dbReference>
<keyword evidence="2" id="KW-0812">Transmembrane</keyword>
<dbReference type="InterPro" id="IPR006260">
    <property type="entry name" value="TonB/TolA_C"/>
</dbReference>
<accession>A0ABY6FE67</accession>
<protein>
    <submittedName>
        <fullName evidence="7">Energy transducer TonB</fullName>
    </submittedName>
</protein>
<organism evidence="7 8">
    <name type="scientific">Pseudomonas phytophila</name>
    <dbReference type="NCBI Taxonomy" id="2867264"/>
    <lineage>
        <taxon>Bacteria</taxon>
        <taxon>Pseudomonadati</taxon>
        <taxon>Pseudomonadota</taxon>
        <taxon>Gammaproteobacteria</taxon>
        <taxon>Pseudomonadales</taxon>
        <taxon>Pseudomonadaceae</taxon>
        <taxon>Pseudomonas</taxon>
    </lineage>
</organism>
<gene>
    <name evidence="7" type="ORF">K3169_28265</name>
</gene>
<name>A0ABY6FE67_9PSED</name>
<evidence type="ECO:0000256" key="1">
    <source>
        <dbReference type="ARBA" id="ARBA00004167"/>
    </source>
</evidence>
<dbReference type="RefSeq" id="WP_263269215.1">
    <property type="nucleotide sequence ID" value="NZ_CP081201.1"/>
</dbReference>
<evidence type="ECO:0000256" key="4">
    <source>
        <dbReference type="ARBA" id="ARBA00023136"/>
    </source>
</evidence>
<proteinExistence type="predicted"/>
<dbReference type="Proteomes" id="UP001063228">
    <property type="component" value="Chromosome"/>
</dbReference>
<dbReference type="SUPFAM" id="SSF74653">
    <property type="entry name" value="TolA/TonB C-terminal domain"/>
    <property type="match status" value="1"/>
</dbReference>